<keyword evidence="9" id="KW-1185">Reference proteome</keyword>
<evidence type="ECO:0000256" key="1">
    <source>
        <dbReference type="ARBA" id="ARBA00000971"/>
    </source>
</evidence>
<dbReference type="KEGG" id="ctae:BGI42_00655"/>
<evidence type="ECO:0000313" key="9">
    <source>
        <dbReference type="Proteomes" id="UP000094652"/>
    </source>
</evidence>
<evidence type="ECO:0000256" key="4">
    <source>
        <dbReference type="ARBA" id="ARBA00023110"/>
    </source>
</evidence>
<dbReference type="EC" id="5.2.1.8" evidence="2"/>
<keyword evidence="3" id="KW-0732">Signal</keyword>
<dbReference type="NCBIfam" id="NF000809">
    <property type="entry name" value="PRK00059.1"/>
    <property type="match status" value="1"/>
</dbReference>
<dbReference type="Pfam" id="PF13624">
    <property type="entry name" value="SurA_N_3"/>
    <property type="match status" value="1"/>
</dbReference>
<dbReference type="InterPro" id="IPR023058">
    <property type="entry name" value="PPIase_PpiC_CS"/>
</dbReference>
<dbReference type="InterPro" id="IPR000297">
    <property type="entry name" value="PPIase_PpiC"/>
</dbReference>
<evidence type="ECO:0000256" key="6">
    <source>
        <dbReference type="PROSITE-ProRule" id="PRU00278"/>
    </source>
</evidence>
<organism evidence="8 9">
    <name type="scientific">Clostridium taeniosporum</name>
    <dbReference type="NCBI Taxonomy" id="394958"/>
    <lineage>
        <taxon>Bacteria</taxon>
        <taxon>Bacillati</taxon>
        <taxon>Bacillota</taxon>
        <taxon>Clostridia</taxon>
        <taxon>Eubacteriales</taxon>
        <taxon>Clostridiaceae</taxon>
        <taxon>Clostridium</taxon>
    </lineage>
</organism>
<reference evidence="9" key="1">
    <citation type="submission" date="2016-09" db="EMBL/GenBank/DDBJ databases">
        <title>Genomics of Clostridium taeniosporum, an organism which forms endospores with ribbon-like appendages.</title>
        <authorList>
            <person name="Walker J.R."/>
        </authorList>
    </citation>
    <scope>NUCLEOTIDE SEQUENCE [LARGE SCALE GENOMIC DNA]</scope>
    <source>
        <strain evidence="9">1/k</strain>
    </source>
</reference>
<dbReference type="InterPro" id="IPR046357">
    <property type="entry name" value="PPIase_dom_sf"/>
</dbReference>
<evidence type="ECO:0000259" key="7">
    <source>
        <dbReference type="PROSITE" id="PS50198"/>
    </source>
</evidence>
<dbReference type="PANTHER" id="PTHR47245:SF1">
    <property type="entry name" value="FOLDASE PROTEIN PRSA"/>
    <property type="match status" value="1"/>
</dbReference>
<dbReference type="RefSeq" id="WP_069678503.1">
    <property type="nucleotide sequence ID" value="NZ_CP017253.2"/>
</dbReference>
<dbReference type="GO" id="GO:0003755">
    <property type="term" value="F:peptidyl-prolyl cis-trans isomerase activity"/>
    <property type="evidence" value="ECO:0007669"/>
    <property type="project" value="UniProtKB-KW"/>
</dbReference>
<dbReference type="STRING" id="394958.BGI42_00655"/>
<evidence type="ECO:0000256" key="2">
    <source>
        <dbReference type="ARBA" id="ARBA00013194"/>
    </source>
</evidence>
<keyword evidence="4 6" id="KW-0697">Rotamase</keyword>
<evidence type="ECO:0000313" key="8">
    <source>
        <dbReference type="EMBL" id="AOR22337.1"/>
    </source>
</evidence>
<protein>
    <recommendedName>
        <fullName evidence="2">peptidylprolyl isomerase</fullName>
        <ecNumber evidence="2">5.2.1.8</ecNumber>
    </recommendedName>
</protein>
<dbReference type="Gene3D" id="3.10.50.40">
    <property type="match status" value="1"/>
</dbReference>
<dbReference type="AlphaFoldDB" id="A0A1D7XG62"/>
<dbReference type="InterPro" id="IPR050245">
    <property type="entry name" value="PrsA_foldase"/>
</dbReference>
<sequence length="343" mass="38994">MNKIKKIVASVVVATLSFSIVGCKMIEKTPEAIKNTVLATVGKEKITQGDLDRDLKSITESLKQKYGEDYKENADVKDQLKQLKTQYLNAIVNEKVILAKSSELNLRPSDEEVNKEVDETVNYYKNAYKTEEEYKAFLEQNEFTEDEFKEYQKNQAIVRYVYNDMVKDVEVTDDDIQKYYDGNKDTQFTTKGEINFDKSLQDAKDIKSQLDGGADFAQLAKEKSQDPGTKDNGGSLGFIEYSSTKYVKEFMDGVKSLKEGEISEPIKSQFGYHIIKVTGVKDNGAEVSHILIADRGEGKVTPLEDVKEDIRGQLLQTKKSKAFNEKIEEWKKDIGVKIYDKKL</sequence>
<dbReference type="Proteomes" id="UP000094652">
    <property type="component" value="Chromosome"/>
</dbReference>
<evidence type="ECO:0000256" key="5">
    <source>
        <dbReference type="ARBA" id="ARBA00023235"/>
    </source>
</evidence>
<feature type="domain" description="PpiC" evidence="7">
    <location>
        <begin position="166"/>
        <end position="279"/>
    </location>
</feature>
<dbReference type="OrthoDB" id="14196at2"/>
<proteinExistence type="predicted"/>
<evidence type="ECO:0000256" key="3">
    <source>
        <dbReference type="ARBA" id="ARBA00022729"/>
    </source>
</evidence>
<gene>
    <name evidence="8" type="ORF">BGI42_00655</name>
</gene>
<accession>A0A1D7XG62</accession>
<dbReference type="EMBL" id="CP017253">
    <property type="protein sequence ID" value="AOR22337.1"/>
    <property type="molecule type" value="Genomic_DNA"/>
</dbReference>
<dbReference type="SUPFAM" id="SSF54534">
    <property type="entry name" value="FKBP-like"/>
    <property type="match status" value="1"/>
</dbReference>
<dbReference type="PROSITE" id="PS50198">
    <property type="entry name" value="PPIC_PPIASE_2"/>
    <property type="match status" value="1"/>
</dbReference>
<dbReference type="PROSITE" id="PS51257">
    <property type="entry name" value="PROKAR_LIPOPROTEIN"/>
    <property type="match status" value="1"/>
</dbReference>
<dbReference type="PROSITE" id="PS01096">
    <property type="entry name" value="PPIC_PPIASE_1"/>
    <property type="match status" value="1"/>
</dbReference>
<keyword evidence="5 6" id="KW-0413">Isomerase</keyword>
<dbReference type="InterPro" id="IPR027304">
    <property type="entry name" value="Trigger_fact/SurA_dom_sf"/>
</dbReference>
<dbReference type="SUPFAM" id="SSF109998">
    <property type="entry name" value="Triger factor/SurA peptide-binding domain-like"/>
    <property type="match status" value="1"/>
</dbReference>
<dbReference type="Pfam" id="PF00639">
    <property type="entry name" value="Rotamase"/>
    <property type="match status" value="1"/>
</dbReference>
<name>A0A1D7XG62_9CLOT</name>
<dbReference type="PANTHER" id="PTHR47245">
    <property type="entry name" value="PEPTIDYLPROLYL ISOMERASE"/>
    <property type="match status" value="1"/>
</dbReference>
<dbReference type="Gene3D" id="1.10.4030.10">
    <property type="entry name" value="Porin chaperone SurA, peptide-binding domain"/>
    <property type="match status" value="2"/>
</dbReference>
<comment type="catalytic activity">
    <reaction evidence="1">
        <text>[protein]-peptidylproline (omega=180) = [protein]-peptidylproline (omega=0)</text>
        <dbReference type="Rhea" id="RHEA:16237"/>
        <dbReference type="Rhea" id="RHEA-COMP:10747"/>
        <dbReference type="Rhea" id="RHEA-COMP:10748"/>
        <dbReference type="ChEBI" id="CHEBI:83833"/>
        <dbReference type="ChEBI" id="CHEBI:83834"/>
        <dbReference type="EC" id="5.2.1.8"/>
    </reaction>
</comment>